<reference evidence="1 2" key="1">
    <citation type="submission" date="2018-11" db="EMBL/GenBank/DDBJ databases">
        <authorList>
            <consortium name="Pathogen Informatics"/>
        </authorList>
    </citation>
    <scope>NUCLEOTIDE SEQUENCE [LARGE SCALE GENOMIC DNA]</scope>
</reference>
<sequence>MIIESDLDLVNEEADRRAGIARPSRQSSLRKSYSIRSRRGQSTQRPLSCTLSSCAESRPIDLQKCLQLYVVDAVKLLECLIQRGYDVGYSFREVSTLMIEFINTVMRTFLKNPKNMCDFSQAWLQTKEVLRIICETPTSVEVLCALLTTIQELSLRYLKTRAEDAVQDTESISYAINQMCDLSNRINQRMQQCQRRKAYRLLF</sequence>
<protein>
    <submittedName>
        <fullName evidence="1">Uncharacterized protein</fullName>
    </submittedName>
</protein>
<dbReference type="AlphaFoldDB" id="A0A3P7JK21"/>
<accession>A0A3P7JK21</accession>
<keyword evidence="2" id="KW-1185">Reference proteome</keyword>
<dbReference type="EMBL" id="UYYB01111352">
    <property type="protein sequence ID" value="VDM81083.1"/>
    <property type="molecule type" value="Genomic_DNA"/>
</dbReference>
<organism evidence="1 2">
    <name type="scientific">Strongylus vulgaris</name>
    <name type="common">Blood worm</name>
    <dbReference type="NCBI Taxonomy" id="40348"/>
    <lineage>
        <taxon>Eukaryota</taxon>
        <taxon>Metazoa</taxon>
        <taxon>Ecdysozoa</taxon>
        <taxon>Nematoda</taxon>
        <taxon>Chromadorea</taxon>
        <taxon>Rhabditida</taxon>
        <taxon>Rhabditina</taxon>
        <taxon>Rhabditomorpha</taxon>
        <taxon>Strongyloidea</taxon>
        <taxon>Strongylidae</taxon>
        <taxon>Strongylus</taxon>
    </lineage>
</organism>
<dbReference type="OrthoDB" id="5873711at2759"/>
<evidence type="ECO:0000313" key="2">
    <source>
        <dbReference type="Proteomes" id="UP000270094"/>
    </source>
</evidence>
<gene>
    <name evidence="1" type="ORF">SVUK_LOCUS16081</name>
</gene>
<dbReference type="Proteomes" id="UP000270094">
    <property type="component" value="Unassembled WGS sequence"/>
</dbReference>
<name>A0A3P7JK21_STRVU</name>
<proteinExistence type="predicted"/>
<evidence type="ECO:0000313" key="1">
    <source>
        <dbReference type="EMBL" id="VDM81083.1"/>
    </source>
</evidence>